<keyword evidence="5" id="KW-1185">Reference proteome</keyword>
<dbReference type="Proteomes" id="UP000191946">
    <property type="component" value="Unassembled WGS sequence"/>
</dbReference>
<organism evidence="3">
    <name type="scientific">Vibrio parahaemolyticus</name>
    <dbReference type="NCBI Taxonomy" id="670"/>
    <lineage>
        <taxon>Bacteria</taxon>
        <taxon>Pseudomonadati</taxon>
        <taxon>Pseudomonadota</taxon>
        <taxon>Gammaproteobacteria</taxon>
        <taxon>Vibrionales</taxon>
        <taxon>Vibrionaceae</taxon>
        <taxon>Vibrio</taxon>
    </lineage>
</organism>
<feature type="domain" description="BIG2" evidence="2">
    <location>
        <begin position="97"/>
        <end position="178"/>
    </location>
</feature>
<gene>
    <name evidence="4" type="ORF">AKG60_02065</name>
    <name evidence="3" type="ORF">YA91_16050</name>
</gene>
<dbReference type="InterPro" id="IPR008964">
    <property type="entry name" value="Invasin/intimin_cell_adhesion"/>
</dbReference>
<dbReference type="SMART" id="SM00635">
    <property type="entry name" value="BID_2"/>
    <property type="match status" value="5"/>
</dbReference>
<feature type="compositionally biased region" description="Polar residues" evidence="1">
    <location>
        <begin position="28"/>
        <end position="38"/>
    </location>
</feature>
<feature type="region of interest" description="Disordered" evidence="1">
    <location>
        <begin position="28"/>
        <end position="91"/>
    </location>
</feature>
<sequence>MFDSMISKNTFNKIAMLLLVTSLFGCNSDSGSNTSQPPMSLPEEVLPDEPEIEAPIPELPVPEFPDISKPEVPETPEVTPPEPSVPVIPEPPVPDKVVSRIALNQSRVSLAEGELAQVKVIGFYNDGTQDDLTSQVVWNVENADIVNIDERGVITALKTGVSVIRADLDEFSSEMTVQVVDAKLTNIYFDVPHKAIAKGLSFQAKAYGEYTDKQTRDISHLVEWDSTDCSVVMPGTNGIFTAQDEGDADIYAELDGLTSTHGSITVTPAVLVSMDISSTALEMPLGTHKSLVVMGTLSDGEQVDLTRGITWHVDNDVVEIVDNVVKAKHKGTALVTAASDGVQSEPIQVQVTDAILTNIEVTTNASSVAKGNSTLLSAQGVYSDESRVELTEQVAWWVDNQDVLQLEGDRVKGLAVGQAMIYATKDAITSAPLQIQVTNAVLEKIHVHPSEITLEEKNVQRFYAYGEYSDETTQDVTHRVTWRSSNKAVLDLIAGGLSNSAQLGSVTISASLGELKGISEVKVVEAEEKESAISICPQPRSGEGSAEACLMVASDEDGRLFTAPPSVKLMNKLGYELVKPLSYDATKPKTYVGIKTEDGSRGPVGDFAMFNQYGRDRAGLTSQYANWCHDLSVRNFAGRDNWRRATRNELFSLYRASRGSVWDGTESIYEEDKDGGGFGWPANSEYWSTSLMDLPHHEGVVYDIINLHRGRAQLVMDARDPAYASCVSDAPGVPLK</sequence>
<dbReference type="Pfam" id="PF02368">
    <property type="entry name" value="Big_2"/>
    <property type="match status" value="1"/>
</dbReference>
<dbReference type="SUPFAM" id="SSF49373">
    <property type="entry name" value="Invasin/intimin cell-adhesion fragments"/>
    <property type="match status" value="1"/>
</dbReference>
<feature type="domain" description="BIG2" evidence="2">
    <location>
        <begin position="270"/>
        <end position="349"/>
    </location>
</feature>
<name>A0A249W5R9_VIBPH</name>
<evidence type="ECO:0000313" key="3">
    <source>
        <dbReference type="EMBL" id="ASZ51939.1"/>
    </source>
</evidence>
<protein>
    <recommendedName>
        <fullName evidence="2">BIG2 domain-containing protein</fullName>
    </recommendedName>
</protein>
<feature type="domain" description="BIG2" evidence="2">
    <location>
        <begin position="355"/>
        <end position="435"/>
    </location>
</feature>
<reference evidence="3" key="2">
    <citation type="submission" date="2017-09" db="EMBL/GenBank/DDBJ databases">
        <authorList>
            <person name="Ehlers B."/>
            <person name="Leendertz F.H."/>
        </authorList>
    </citation>
    <scope>NUCLEOTIDE SEQUENCE</scope>
    <source>
        <strain evidence="3">MAVP-26</strain>
    </source>
</reference>
<dbReference type="AlphaFoldDB" id="A0A249W5R9"/>
<feature type="domain" description="BIG2" evidence="2">
    <location>
        <begin position="441"/>
        <end position="522"/>
    </location>
</feature>
<dbReference type="EMBL" id="LHQV01000002">
    <property type="protein sequence ID" value="OQK04850.1"/>
    <property type="molecule type" value="Genomic_DNA"/>
</dbReference>
<evidence type="ECO:0000313" key="4">
    <source>
        <dbReference type="EMBL" id="OQK04850.1"/>
    </source>
</evidence>
<evidence type="ECO:0000313" key="5">
    <source>
        <dbReference type="Proteomes" id="UP000191946"/>
    </source>
</evidence>
<proteinExistence type="predicted"/>
<accession>A0A249W5R9</accession>
<dbReference type="Gene3D" id="2.60.40.1080">
    <property type="match status" value="5"/>
</dbReference>
<evidence type="ECO:0000256" key="1">
    <source>
        <dbReference type="SAM" id="MobiDB-lite"/>
    </source>
</evidence>
<reference evidence="4 5" key="1">
    <citation type="submission" date="2015-08" db="EMBL/GenBank/DDBJ databases">
        <title>Draft Genome Sequences of Vibrio parahaemolyticus Strains.</title>
        <authorList>
            <person name="Gonzalez-Escalona N."/>
            <person name="DePaola A."/>
        </authorList>
    </citation>
    <scope>NUCLEOTIDE SEQUENCE [LARGE SCALE GENOMIC DNA]</scope>
    <source>
        <strain evidence="4 5">CFSAN001621</strain>
    </source>
</reference>
<dbReference type="EMBL" id="CP023248">
    <property type="protein sequence ID" value="ASZ51939.1"/>
    <property type="molecule type" value="Genomic_DNA"/>
</dbReference>
<dbReference type="InterPro" id="IPR003343">
    <property type="entry name" value="Big_2"/>
</dbReference>
<evidence type="ECO:0000259" key="2">
    <source>
        <dbReference type="SMART" id="SM00635"/>
    </source>
</evidence>
<feature type="domain" description="BIG2" evidence="2">
    <location>
        <begin position="185"/>
        <end position="264"/>
    </location>
</feature>
<feature type="compositionally biased region" description="Pro residues" evidence="1">
    <location>
        <begin position="78"/>
        <end position="91"/>
    </location>
</feature>